<dbReference type="InterPro" id="IPR017927">
    <property type="entry name" value="FAD-bd_FR_type"/>
</dbReference>
<evidence type="ECO:0000256" key="9">
    <source>
        <dbReference type="ARBA" id="ARBA00030883"/>
    </source>
</evidence>
<proteinExistence type="inferred from homology"/>
<dbReference type="InterPro" id="IPR008333">
    <property type="entry name" value="Cbr1-like_FAD-bd_dom"/>
</dbReference>
<dbReference type="Proteomes" id="UP001181693">
    <property type="component" value="Unassembled WGS sequence"/>
</dbReference>
<name>A0AAV3AFK5_PYXAD</name>
<evidence type="ECO:0000256" key="6">
    <source>
        <dbReference type="ARBA" id="ARBA00023002"/>
    </source>
</evidence>
<evidence type="ECO:0000256" key="12">
    <source>
        <dbReference type="RuleBase" id="RU362121"/>
    </source>
</evidence>
<dbReference type="PROSITE" id="PS50255">
    <property type="entry name" value="CYTOCHROME_B5_2"/>
    <property type="match status" value="1"/>
</dbReference>
<dbReference type="FunFam" id="3.10.120.10:FF:000001">
    <property type="entry name" value="Cytochrome b5 reductase 4"/>
    <property type="match status" value="1"/>
</dbReference>
<dbReference type="SMART" id="SM01117">
    <property type="entry name" value="Cyt-b5"/>
    <property type="match status" value="1"/>
</dbReference>
<dbReference type="Gene3D" id="3.10.120.10">
    <property type="entry name" value="Cytochrome b5-like heme/steroid binding domain"/>
    <property type="match status" value="1"/>
</dbReference>
<dbReference type="InterPro" id="IPR039261">
    <property type="entry name" value="FNR_nucleotide-bd"/>
</dbReference>
<dbReference type="SUPFAM" id="SSF55856">
    <property type="entry name" value="Cytochrome b5-like heme/steroid binding domain"/>
    <property type="match status" value="1"/>
</dbReference>
<dbReference type="InterPro" id="IPR007052">
    <property type="entry name" value="CS_dom"/>
</dbReference>
<dbReference type="PROSITE" id="PS51384">
    <property type="entry name" value="FAD_FR"/>
    <property type="match status" value="1"/>
</dbReference>
<feature type="domain" description="Cytochrome b5 heme-binding" evidence="13">
    <location>
        <begin position="35"/>
        <end position="111"/>
    </location>
</feature>
<comment type="similarity">
    <text evidence="12">Belongs to the cytochrome b5 family.</text>
</comment>
<keyword evidence="16" id="KW-1185">Reference proteome</keyword>
<dbReference type="InterPro" id="IPR036400">
    <property type="entry name" value="Cyt_B5-like_heme/steroid_sf"/>
</dbReference>
<dbReference type="Pfam" id="PF00175">
    <property type="entry name" value="NAD_binding_1"/>
    <property type="match status" value="1"/>
</dbReference>
<evidence type="ECO:0000256" key="11">
    <source>
        <dbReference type="ARBA" id="ARBA00047682"/>
    </source>
</evidence>
<evidence type="ECO:0000256" key="5">
    <source>
        <dbReference type="ARBA" id="ARBA00022723"/>
    </source>
</evidence>
<evidence type="ECO:0000256" key="1">
    <source>
        <dbReference type="ARBA" id="ARBA00006105"/>
    </source>
</evidence>
<dbReference type="CDD" id="cd06183">
    <property type="entry name" value="cyt_b5_reduct_like"/>
    <property type="match status" value="1"/>
</dbReference>
<feature type="domain" description="FAD-binding FR-type" evidence="14">
    <location>
        <begin position="241"/>
        <end position="353"/>
    </location>
</feature>
<dbReference type="Gene3D" id="2.60.40.790">
    <property type="match status" value="1"/>
</dbReference>
<gene>
    <name evidence="15" type="ORF">GDO54_010724</name>
</gene>
<dbReference type="FunFam" id="3.40.50.80:FF:000021">
    <property type="entry name" value="Cytochrome b5 reductase 4"/>
    <property type="match status" value="1"/>
</dbReference>
<dbReference type="AlphaFoldDB" id="A0AAV3AFK5"/>
<dbReference type="GO" id="GO:0046872">
    <property type="term" value="F:metal ion binding"/>
    <property type="evidence" value="ECO:0007669"/>
    <property type="project" value="UniProtKB-UniRule"/>
</dbReference>
<evidence type="ECO:0000259" key="14">
    <source>
        <dbReference type="PROSITE" id="PS51384"/>
    </source>
</evidence>
<evidence type="ECO:0000256" key="3">
    <source>
        <dbReference type="ARBA" id="ARBA00022339"/>
    </source>
</evidence>
<evidence type="ECO:0000256" key="2">
    <source>
        <dbReference type="ARBA" id="ARBA00012011"/>
    </source>
</evidence>
<comment type="catalytic activity">
    <reaction evidence="11">
        <text>2 Fe(III)-[cytochrome b5] + NADH = 2 Fe(II)-[cytochrome b5] + NAD(+) + H(+)</text>
        <dbReference type="Rhea" id="RHEA:46680"/>
        <dbReference type="Rhea" id="RHEA-COMP:10438"/>
        <dbReference type="Rhea" id="RHEA-COMP:10439"/>
        <dbReference type="ChEBI" id="CHEBI:15378"/>
        <dbReference type="ChEBI" id="CHEBI:29033"/>
        <dbReference type="ChEBI" id="CHEBI:29034"/>
        <dbReference type="ChEBI" id="CHEBI:57540"/>
        <dbReference type="ChEBI" id="CHEBI:57945"/>
        <dbReference type="EC" id="1.6.2.2"/>
    </reaction>
</comment>
<dbReference type="Pfam" id="PF04969">
    <property type="entry name" value="CS"/>
    <property type="match status" value="1"/>
</dbReference>
<comment type="caution">
    <text evidence="15">The sequence shown here is derived from an EMBL/GenBank/DDBJ whole genome shotgun (WGS) entry which is preliminary data.</text>
</comment>
<dbReference type="PRINTS" id="PR00363">
    <property type="entry name" value="CYTOCHROMEB5"/>
</dbReference>
<protein>
    <recommendedName>
        <fullName evidence="3">Cytochrome b5 reductase 4</fullName>
        <ecNumber evidence="2">1.6.2.2</ecNumber>
    </recommendedName>
    <alternativeName>
        <fullName evidence="10">Flavohemoprotein b5/b5R</fullName>
    </alternativeName>
    <alternativeName>
        <fullName evidence="9">cb5/cb5R</fullName>
    </alternativeName>
</protein>
<dbReference type="Pfam" id="PF00970">
    <property type="entry name" value="FAD_binding_6"/>
    <property type="match status" value="1"/>
</dbReference>
<dbReference type="InterPro" id="IPR001199">
    <property type="entry name" value="Cyt_B5-like_heme/steroid-bd"/>
</dbReference>
<evidence type="ECO:0000256" key="10">
    <source>
        <dbReference type="ARBA" id="ARBA00031842"/>
    </source>
</evidence>
<evidence type="ECO:0000256" key="7">
    <source>
        <dbReference type="ARBA" id="ARBA00023004"/>
    </source>
</evidence>
<keyword evidence="5 12" id="KW-0479">Metal-binding</keyword>
<evidence type="ECO:0000313" key="16">
    <source>
        <dbReference type="Proteomes" id="UP001181693"/>
    </source>
</evidence>
<dbReference type="EC" id="1.6.2.2" evidence="2"/>
<evidence type="ECO:0000313" key="15">
    <source>
        <dbReference type="EMBL" id="DBA26470.1"/>
    </source>
</evidence>
<sequence>MYISFQTPLKPGRSLMDWIRVKSSGKDLTGLRGKLIEVTEEELAKHNKKSDCWMCIRGLVYNVTPYMEYHPGGEEELMKAAGADGTQLFDEVHRWVNYESMLKECLIGRMAVKHAALLKVLPGMACYVTLVQTKGEEGVIKKGGQLGRYEWFQTDDNVIIVIYTKQKCMKSNLVTVDYQENTLRVEITVRDHSYLLLIVNASGKTGKVELVMQKTDCTAWKSLGQTLEGNNSFVKSCERGHFYRKCKLTSKMDVNHNTRLFCFALPQDCHLVVPVGYHIYLKLTISGVEVVKPYTPVSQTLVSEPQQKSDYKKKFIYIMIKIYPNGSFTPLLDNMEIGDDILLSNPQGSFRTSQVGNVEDIFLVVAGTGFTPTVKLLKLVLNRKVKLIFFNKTEDDILWRDHLEKLSSSDRRFETQFVLSEPSDSWTGYKGQISTLLLSETIQRSKEDSTIFFCICGPNGFVQQAERSLEDLGFSKEDIFVFRE</sequence>
<dbReference type="EMBL" id="DYDO01000004">
    <property type="protein sequence ID" value="DBA26470.1"/>
    <property type="molecule type" value="Genomic_DNA"/>
</dbReference>
<dbReference type="InterPro" id="IPR001433">
    <property type="entry name" value="OxRdtase_FAD/NAD-bd"/>
</dbReference>
<evidence type="ECO:0000256" key="8">
    <source>
        <dbReference type="ARBA" id="ARBA00023027"/>
    </source>
</evidence>
<dbReference type="PANTHER" id="PTHR46237:SF1">
    <property type="entry name" value="CYTOCHROME B5 REDUCTASE 4"/>
    <property type="match status" value="1"/>
</dbReference>
<comment type="similarity">
    <text evidence="1">Belongs to the flavoprotein pyridine nucleotide cytochrome reductase family.</text>
</comment>
<keyword evidence="8" id="KW-0520">NAD</keyword>
<dbReference type="Gene3D" id="3.40.50.80">
    <property type="entry name" value="Nucleotide-binding domain of ferredoxin-NADP reductase (FNR) module"/>
    <property type="match status" value="1"/>
</dbReference>
<dbReference type="SUPFAM" id="SSF52343">
    <property type="entry name" value="Ferredoxin reductase-like, C-terminal NADP-linked domain"/>
    <property type="match status" value="1"/>
</dbReference>
<dbReference type="InterPro" id="IPR051872">
    <property type="entry name" value="Cytochrome_b5/Flavoprotein_Rdt"/>
</dbReference>
<dbReference type="GO" id="GO:0020037">
    <property type="term" value="F:heme binding"/>
    <property type="evidence" value="ECO:0007669"/>
    <property type="project" value="UniProtKB-UniRule"/>
</dbReference>
<dbReference type="PANTHER" id="PTHR46237">
    <property type="entry name" value="CYTOCHROME B5 REDUCTASE 4 FAMILY MEMBER"/>
    <property type="match status" value="1"/>
</dbReference>
<dbReference type="PRINTS" id="PR00406">
    <property type="entry name" value="CYTB5RDTASE"/>
</dbReference>
<dbReference type="GO" id="GO:0005783">
    <property type="term" value="C:endoplasmic reticulum"/>
    <property type="evidence" value="ECO:0007669"/>
    <property type="project" value="TreeGrafter"/>
</dbReference>
<dbReference type="Pfam" id="PF00173">
    <property type="entry name" value="Cyt-b5"/>
    <property type="match status" value="1"/>
</dbReference>
<keyword evidence="7 12" id="KW-0408">Iron</keyword>
<dbReference type="SUPFAM" id="SSF63380">
    <property type="entry name" value="Riboflavin synthase domain-like"/>
    <property type="match status" value="1"/>
</dbReference>
<keyword evidence="6" id="KW-0560">Oxidoreductase</keyword>
<dbReference type="GO" id="GO:0006801">
    <property type="term" value="P:superoxide metabolic process"/>
    <property type="evidence" value="ECO:0007669"/>
    <property type="project" value="TreeGrafter"/>
</dbReference>
<dbReference type="Gene3D" id="2.40.30.10">
    <property type="entry name" value="Translation factors"/>
    <property type="match status" value="1"/>
</dbReference>
<reference evidence="15" key="1">
    <citation type="thesis" date="2020" institute="ProQuest LLC" country="789 East Eisenhower Parkway, Ann Arbor, MI, USA">
        <title>Comparative Genomics and Chromosome Evolution.</title>
        <authorList>
            <person name="Mudd A.B."/>
        </authorList>
    </citation>
    <scope>NUCLEOTIDE SEQUENCE</scope>
    <source>
        <strain evidence="15">1538</strain>
        <tissue evidence="15">Blood</tissue>
    </source>
</reference>
<keyword evidence="4 12" id="KW-0349">Heme</keyword>
<evidence type="ECO:0000259" key="13">
    <source>
        <dbReference type="PROSITE" id="PS50255"/>
    </source>
</evidence>
<dbReference type="InterPro" id="IPR017938">
    <property type="entry name" value="Riboflavin_synthase-like_b-brl"/>
</dbReference>
<dbReference type="InterPro" id="IPR008978">
    <property type="entry name" value="HSP20-like_chaperone"/>
</dbReference>
<dbReference type="GO" id="GO:0090524">
    <property type="term" value="F:cytochrome-b5 reductase activity, acting on NADH"/>
    <property type="evidence" value="ECO:0007669"/>
    <property type="project" value="UniProtKB-EC"/>
</dbReference>
<dbReference type="PROSITE" id="PS00191">
    <property type="entry name" value="CYTOCHROME_B5_1"/>
    <property type="match status" value="1"/>
</dbReference>
<dbReference type="InterPro" id="IPR018506">
    <property type="entry name" value="Cyt_B5_heme-BS"/>
</dbReference>
<dbReference type="FunFam" id="2.40.30.10:FF:000063">
    <property type="entry name" value="Cytochrome b5 reductase 4"/>
    <property type="match status" value="1"/>
</dbReference>
<accession>A0AAV3AFK5</accession>
<organism evidence="15 16">
    <name type="scientific">Pyxicephalus adspersus</name>
    <name type="common">African bullfrog</name>
    <dbReference type="NCBI Taxonomy" id="30357"/>
    <lineage>
        <taxon>Eukaryota</taxon>
        <taxon>Metazoa</taxon>
        <taxon>Chordata</taxon>
        <taxon>Craniata</taxon>
        <taxon>Vertebrata</taxon>
        <taxon>Euteleostomi</taxon>
        <taxon>Amphibia</taxon>
        <taxon>Batrachia</taxon>
        <taxon>Anura</taxon>
        <taxon>Neobatrachia</taxon>
        <taxon>Ranoidea</taxon>
        <taxon>Pyxicephalidae</taxon>
        <taxon>Pyxicephalinae</taxon>
        <taxon>Pyxicephalus</taxon>
    </lineage>
</organism>
<dbReference type="SUPFAM" id="SSF49764">
    <property type="entry name" value="HSP20-like chaperones"/>
    <property type="match status" value="1"/>
</dbReference>
<evidence type="ECO:0000256" key="4">
    <source>
        <dbReference type="ARBA" id="ARBA00022617"/>
    </source>
</evidence>